<sequence>MTARTRNITGLLLLGGALIYGVAEAITAAAWRTPLYSYAQNWISDLGSTTVGTFQGRLIDSPLHDVMNAGFVIQGVLFAAAVVLLTGKRVDTLSRRLRIAALILGLVTGAGYLLLGFFHGSADAAADGTLTWHFTGAALAIIGANTLAVILGINWWQRPTTRRLGHASVPLGILGLAATVVLLVTMNSGAPSGLIERLAVYPIVLFQIRAALHYLARTTEAGTASAWTMRPSATPTTSSSGSA</sequence>
<dbReference type="RefSeq" id="WP_116412832.1">
    <property type="nucleotide sequence ID" value="NZ_NBXB01000043.1"/>
</dbReference>
<dbReference type="EMBL" id="NBXB01000043">
    <property type="protein sequence ID" value="RFA12246.1"/>
    <property type="molecule type" value="Genomic_DNA"/>
</dbReference>
<organism evidence="2 3">
    <name type="scientific">Subtercola boreus</name>
    <dbReference type="NCBI Taxonomy" id="120213"/>
    <lineage>
        <taxon>Bacteria</taxon>
        <taxon>Bacillati</taxon>
        <taxon>Actinomycetota</taxon>
        <taxon>Actinomycetes</taxon>
        <taxon>Micrococcales</taxon>
        <taxon>Microbacteriaceae</taxon>
        <taxon>Subtercola</taxon>
    </lineage>
</organism>
<comment type="caution">
    <text evidence="2">The sequence shown here is derived from an EMBL/GenBank/DDBJ whole genome shotgun (WGS) entry which is preliminary data.</text>
</comment>
<feature type="transmembrane region" description="Helical" evidence="1">
    <location>
        <begin position="130"/>
        <end position="156"/>
    </location>
</feature>
<dbReference type="AlphaFoldDB" id="A0A3E0VQU1"/>
<feature type="transmembrane region" description="Helical" evidence="1">
    <location>
        <begin position="99"/>
        <end position="118"/>
    </location>
</feature>
<dbReference type="InterPro" id="IPR009339">
    <property type="entry name" value="DUF998"/>
</dbReference>
<gene>
    <name evidence="2" type="ORF">B7R22_16595</name>
</gene>
<protein>
    <recommendedName>
        <fullName evidence="4">DUF998 domain-containing protein</fullName>
    </recommendedName>
</protein>
<keyword evidence="1" id="KW-0812">Transmembrane</keyword>
<reference evidence="2 3" key="1">
    <citation type="submission" date="2017-04" db="EMBL/GenBank/DDBJ databases">
        <title>Comparative genome analysis of Subtercola boreus.</title>
        <authorList>
            <person name="Cho Y.-J."/>
            <person name="Cho A."/>
            <person name="Kim O.-S."/>
            <person name="Lee J.-I."/>
        </authorList>
    </citation>
    <scope>NUCLEOTIDE SEQUENCE [LARGE SCALE GENOMIC DNA]</scope>
    <source>
        <strain evidence="2 3">P27479</strain>
    </source>
</reference>
<proteinExistence type="predicted"/>
<keyword evidence="1" id="KW-0472">Membrane</keyword>
<name>A0A3E0VQU1_9MICO</name>
<evidence type="ECO:0008006" key="4">
    <source>
        <dbReference type="Google" id="ProtNLM"/>
    </source>
</evidence>
<evidence type="ECO:0000313" key="3">
    <source>
        <dbReference type="Proteomes" id="UP000256541"/>
    </source>
</evidence>
<accession>A0A3E0VQU1</accession>
<evidence type="ECO:0000313" key="2">
    <source>
        <dbReference type="EMBL" id="RFA12246.1"/>
    </source>
</evidence>
<feature type="transmembrane region" description="Helical" evidence="1">
    <location>
        <begin position="168"/>
        <end position="186"/>
    </location>
</feature>
<dbReference type="Proteomes" id="UP000256541">
    <property type="component" value="Unassembled WGS sequence"/>
</dbReference>
<feature type="transmembrane region" description="Helical" evidence="1">
    <location>
        <begin position="66"/>
        <end position="87"/>
    </location>
</feature>
<keyword evidence="1" id="KW-1133">Transmembrane helix</keyword>
<dbReference type="Pfam" id="PF06197">
    <property type="entry name" value="DUF998"/>
    <property type="match status" value="1"/>
</dbReference>
<dbReference type="OrthoDB" id="2294590at2"/>
<evidence type="ECO:0000256" key="1">
    <source>
        <dbReference type="SAM" id="Phobius"/>
    </source>
</evidence>